<dbReference type="Pfam" id="PF13895">
    <property type="entry name" value="Ig_2"/>
    <property type="match status" value="1"/>
</dbReference>
<dbReference type="Pfam" id="PF03921">
    <property type="entry name" value="ICAM_N"/>
    <property type="match status" value="1"/>
</dbReference>
<keyword evidence="6" id="KW-0130">Cell adhesion</keyword>
<evidence type="ECO:0000259" key="14">
    <source>
        <dbReference type="SMART" id="SM00409"/>
    </source>
</evidence>
<evidence type="ECO:0000256" key="10">
    <source>
        <dbReference type="ARBA" id="ARBA00023180"/>
    </source>
</evidence>
<dbReference type="InterPro" id="IPR003599">
    <property type="entry name" value="Ig_sub"/>
</dbReference>
<keyword evidence="7 12" id="KW-1133">Transmembrane helix</keyword>
<dbReference type="Proteomes" id="UP000694545">
    <property type="component" value="Unplaced"/>
</dbReference>
<dbReference type="InterPro" id="IPR013783">
    <property type="entry name" value="Ig-like_fold"/>
</dbReference>
<evidence type="ECO:0000256" key="12">
    <source>
        <dbReference type="SAM" id="Phobius"/>
    </source>
</evidence>
<dbReference type="GeneID" id="123030089"/>
<dbReference type="FunFam" id="2.60.40.10:FF:000641">
    <property type="entry name" value="Intercellular adhesion molecule 1"/>
    <property type="match status" value="1"/>
</dbReference>
<reference evidence="15" key="1">
    <citation type="submission" date="2025-08" db="UniProtKB">
        <authorList>
            <consortium name="Ensembl"/>
        </authorList>
    </citation>
    <scope>IDENTIFICATION</scope>
</reference>
<keyword evidence="4 13" id="KW-0732">Signal</keyword>
<name>A0A8D2JFX3_VARKO</name>
<accession>A0A8D2JFX3</accession>
<dbReference type="KEGG" id="vko:123030089"/>
<dbReference type="GO" id="GO:0005886">
    <property type="term" value="C:plasma membrane"/>
    <property type="evidence" value="ECO:0007669"/>
    <property type="project" value="TreeGrafter"/>
</dbReference>
<dbReference type="CDD" id="cd00096">
    <property type="entry name" value="Ig"/>
    <property type="match status" value="1"/>
</dbReference>
<dbReference type="Gene3D" id="2.60.40.10">
    <property type="entry name" value="Immunoglobulins"/>
    <property type="match status" value="5"/>
</dbReference>
<keyword evidence="8 12" id="KW-0472">Membrane</keyword>
<reference evidence="15" key="2">
    <citation type="submission" date="2025-09" db="UniProtKB">
        <authorList>
            <consortium name="Ensembl"/>
        </authorList>
    </citation>
    <scope>IDENTIFICATION</scope>
</reference>
<dbReference type="InterPro" id="IPR047012">
    <property type="entry name" value="ICAM_VCAM"/>
</dbReference>
<dbReference type="InterPro" id="IPR003987">
    <property type="entry name" value="ICAM_VCAM_N"/>
</dbReference>
<dbReference type="AlphaFoldDB" id="A0A8D2JFX3"/>
<dbReference type="InterPro" id="IPR048679">
    <property type="entry name" value="ICAM1_3_5_D2"/>
</dbReference>
<organism evidence="15 16">
    <name type="scientific">Varanus komodoensis</name>
    <name type="common">Komodo dragon</name>
    <dbReference type="NCBI Taxonomy" id="61221"/>
    <lineage>
        <taxon>Eukaryota</taxon>
        <taxon>Metazoa</taxon>
        <taxon>Chordata</taxon>
        <taxon>Craniata</taxon>
        <taxon>Vertebrata</taxon>
        <taxon>Euteleostomi</taxon>
        <taxon>Lepidosauria</taxon>
        <taxon>Squamata</taxon>
        <taxon>Bifurcata</taxon>
        <taxon>Unidentata</taxon>
        <taxon>Episquamata</taxon>
        <taxon>Toxicofera</taxon>
        <taxon>Anguimorpha</taxon>
        <taxon>Paleoanguimorpha</taxon>
        <taxon>Varanoidea</taxon>
        <taxon>Varanidae</taxon>
        <taxon>Varanus</taxon>
    </lineage>
</organism>
<dbReference type="InterPro" id="IPR013768">
    <property type="entry name" value="ICAM_N"/>
</dbReference>
<dbReference type="PRINTS" id="PR01472">
    <property type="entry name" value="ICAMVCAM1"/>
</dbReference>
<dbReference type="Ensembl" id="ENSVKKT00000009442.1">
    <property type="protein sequence ID" value="ENSVKKP00000009209.1"/>
    <property type="gene ID" value="ENSVKKG00000006524.1"/>
</dbReference>
<evidence type="ECO:0000256" key="11">
    <source>
        <dbReference type="ARBA" id="ARBA00023319"/>
    </source>
</evidence>
<dbReference type="Pfam" id="PF21146">
    <property type="entry name" value="ICAM1_3_5_D2"/>
    <property type="match status" value="1"/>
</dbReference>
<keyword evidence="10" id="KW-0325">Glycoprotein</keyword>
<evidence type="ECO:0000256" key="8">
    <source>
        <dbReference type="ARBA" id="ARBA00023136"/>
    </source>
</evidence>
<evidence type="ECO:0000256" key="2">
    <source>
        <dbReference type="ARBA" id="ARBA00005925"/>
    </source>
</evidence>
<sequence>MPRFLAFLLLGSVAASVTEKEEFISVWPEKPVVEFGGSVVINCSSNCDGIGIESNLDQVPAGNGRTWKAFNLTSVEEWAPTPSCYAQCTSNIKPPRAVITVYRAPEHVAMDPVPEMEVGKAYTWSCRVSNVAPIRNLTITLLKAGEKVLAKTFESHAEAKAGDAVLRHNVIAEQADRGKELTCHAALDLRPDGPLLEKTSSSEALAAVVFSSDPHLEAPLSMETNTTMAVHCHVSGVFPAEEAQFDLQFAGKSWNLSTSVSGSSVSAQALVSSSSTGEHTLLCTVSLGRVSRRVEKTVNVYSLPRPSLETDLPRVLANESVLLTCRCSKTCSSSIKMQISDSKQILATGHAPTVQFRMTARQDHDGREYVCHATLNIHGQLVEKKTSLRLTVYYGAWMDNLSCPDTLTWRENSDETFNCSAWGNPLPTVECRRGDKPFRIGVQQRIYREHHGLYKCTATNKYGFDVRTVTVHVEPAHLNILAIAIPTVLALAVLGALAAYYMYYRKHKIRKYRLKQQQQRRRQQQLQQRAAEEKCLNGNAQAENV</sequence>
<feature type="signal peptide" evidence="13">
    <location>
        <begin position="1"/>
        <end position="15"/>
    </location>
</feature>
<protein>
    <recommendedName>
        <fullName evidence="14">Immunoglobulin domain-containing protein</fullName>
    </recommendedName>
</protein>
<dbReference type="PANTHER" id="PTHR13771">
    <property type="entry name" value="INTERCELLULAR ADHESION MOLECULE"/>
    <property type="match status" value="1"/>
</dbReference>
<evidence type="ECO:0000256" key="5">
    <source>
        <dbReference type="ARBA" id="ARBA00022737"/>
    </source>
</evidence>
<keyword evidence="5" id="KW-0677">Repeat</keyword>
<evidence type="ECO:0000256" key="9">
    <source>
        <dbReference type="ARBA" id="ARBA00023157"/>
    </source>
</evidence>
<dbReference type="RefSeq" id="XP_044299634.1">
    <property type="nucleotide sequence ID" value="XM_044443699.1"/>
</dbReference>
<keyword evidence="3 12" id="KW-0812">Transmembrane</keyword>
<feature type="domain" description="Immunoglobulin" evidence="14">
    <location>
        <begin position="404"/>
        <end position="474"/>
    </location>
</feature>
<evidence type="ECO:0000256" key="7">
    <source>
        <dbReference type="ARBA" id="ARBA00022989"/>
    </source>
</evidence>
<keyword evidence="11" id="KW-0393">Immunoglobulin domain</keyword>
<evidence type="ECO:0000256" key="6">
    <source>
        <dbReference type="ARBA" id="ARBA00022889"/>
    </source>
</evidence>
<keyword evidence="9" id="KW-1015">Disulfide bond</keyword>
<evidence type="ECO:0000256" key="13">
    <source>
        <dbReference type="SAM" id="SignalP"/>
    </source>
</evidence>
<dbReference type="SMART" id="SM00409">
    <property type="entry name" value="IG"/>
    <property type="match status" value="2"/>
</dbReference>
<feature type="chain" id="PRO_5034823726" description="Immunoglobulin domain-containing protein" evidence="13">
    <location>
        <begin position="16"/>
        <end position="545"/>
    </location>
</feature>
<evidence type="ECO:0000313" key="16">
    <source>
        <dbReference type="Proteomes" id="UP000694545"/>
    </source>
</evidence>
<evidence type="ECO:0000256" key="1">
    <source>
        <dbReference type="ARBA" id="ARBA00004479"/>
    </source>
</evidence>
<feature type="domain" description="Immunoglobulin" evidence="14">
    <location>
        <begin position="310"/>
        <end position="393"/>
    </location>
</feature>
<dbReference type="GO" id="GO:0005178">
    <property type="term" value="F:integrin binding"/>
    <property type="evidence" value="ECO:0007669"/>
    <property type="project" value="InterPro"/>
</dbReference>
<comment type="similarity">
    <text evidence="2">Belongs to the immunoglobulin superfamily. ICAM family.</text>
</comment>
<dbReference type="InterPro" id="IPR036179">
    <property type="entry name" value="Ig-like_dom_sf"/>
</dbReference>
<gene>
    <name evidence="15" type="primary">LOC123030089</name>
</gene>
<proteinExistence type="inferred from homology"/>
<dbReference type="SUPFAM" id="SSF48726">
    <property type="entry name" value="Immunoglobulin"/>
    <property type="match status" value="5"/>
</dbReference>
<comment type="subcellular location">
    <subcellularLocation>
        <location evidence="1">Membrane</location>
        <topology evidence="1">Single-pass type I membrane protein</topology>
    </subcellularLocation>
</comment>
<dbReference type="OrthoDB" id="6250964at2759"/>
<dbReference type="PANTHER" id="PTHR13771:SF9">
    <property type="entry name" value="INTERCELLULAR ADHESION MOLECULE 5"/>
    <property type="match status" value="1"/>
</dbReference>
<evidence type="ECO:0000256" key="3">
    <source>
        <dbReference type="ARBA" id="ARBA00022692"/>
    </source>
</evidence>
<dbReference type="OMA" id="NLTVYWF"/>
<dbReference type="GO" id="GO:0098609">
    <property type="term" value="P:cell-cell adhesion"/>
    <property type="evidence" value="ECO:0007669"/>
    <property type="project" value="InterPro"/>
</dbReference>
<evidence type="ECO:0000256" key="4">
    <source>
        <dbReference type="ARBA" id="ARBA00022729"/>
    </source>
</evidence>
<feature type="transmembrane region" description="Helical" evidence="12">
    <location>
        <begin position="480"/>
        <end position="503"/>
    </location>
</feature>
<keyword evidence="16" id="KW-1185">Reference proteome</keyword>
<evidence type="ECO:0000313" key="15">
    <source>
        <dbReference type="Ensembl" id="ENSVKKP00000009209.1"/>
    </source>
</evidence>